<dbReference type="InterPro" id="IPR014016">
    <property type="entry name" value="UvrD-like_ATP-bd"/>
</dbReference>
<evidence type="ECO:0000256" key="5">
    <source>
        <dbReference type="ARBA" id="ARBA00023235"/>
    </source>
</evidence>
<proteinExistence type="predicted"/>
<evidence type="ECO:0000256" key="2">
    <source>
        <dbReference type="ARBA" id="ARBA00022801"/>
    </source>
</evidence>
<dbReference type="SUPFAM" id="SSF52540">
    <property type="entry name" value="P-loop containing nucleoside triphosphate hydrolases"/>
    <property type="match status" value="1"/>
</dbReference>
<evidence type="ECO:0000256" key="4">
    <source>
        <dbReference type="ARBA" id="ARBA00022840"/>
    </source>
</evidence>
<dbReference type="GO" id="GO:0016887">
    <property type="term" value="F:ATP hydrolysis activity"/>
    <property type="evidence" value="ECO:0007669"/>
    <property type="project" value="RHEA"/>
</dbReference>
<dbReference type="Proteomes" id="UP000277858">
    <property type="component" value="Chromosome"/>
</dbReference>
<keyword evidence="1 9" id="KW-0547">Nucleotide-binding</keyword>
<dbReference type="InterPro" id="IPR000212">
    <property type="entry name" value="DNA_helicase_UvrD/REP"/>
</dbReference>
<evidence type="ECO:0000313" key="12">
    <source>
        <dbReference type="EMBL" id="VEI03182.1"/>
    </source>
</evidence>
<dbReference type="GO" id="GO:0003677">
    <property type="term" value="F:DNA binding"/>
    <property type="evidence" value="ECO:0007669"/>
    <property type="project" value="InterPro"/>
</dbReference>
<evidence type="ECO:0000256" key="10">
    <source>
        <dbReference type="SAM" id="MobiDB-lite"/>
    </source>
</evidence>
<evidence type="ECO:0000256" key="8">
    <source>
        <dbReference type="ARBA" id="ARBA00048988"/>
    </source>
</evidence>
<dbReference type="GO" id="GO:0043138">
    <property type="term" value="F:3'-5' DNA helicase activity"/>
    <property type="evidence" value="ECO:0007669"/>
    <property type="project" value="UniProtKB-EC"/>
</dbReference>
<reference evidence="12 13" key="1">
    <citation type="submission" date="2018-12" db="EMBL/GenBank/DDBJ databases">
        <authorList>
            <consortium name="Pathogen Informatics"/>
        </authorList>
    </citation>
    <scope>NUCLEOTIDE SEQUENCE [LARGE SCALE GENOMIC DNA]</scope>
    <source>
        <strain evidence="12 13">NCTC13652</strain>
    </source>
</reference>
<dbReference type="Pfam" id="PF13361">
    <property type="entry name" value="UvrD_C"/>
    <property type="match status" value="1"/>
</dbReference>
<evidence type="ECO:0000259" key="11">
    <source>
        <dbReference type="PROSITE" id="PS51198"/>
    </source>
</evidence>
<dbReference type="GO" id="GO:0005829">
    <property type="term" value="C:cytosol"/>
    <property type="evidence" value="ECO:0007669"/>
    <property type="project" value="TreeGrafter"/>
</dbReference>
<keyword evidence="2 9" id="KW-0378">Hydrolase</keyword>
<comment type="catalytic activity">
    <reaction evidence="8">
        <text>ATP + H2O = ADP + phosphate + H(+)</text>
        <dbReference type="Rhea" id="RHEA:13065"/>
        <dbReference type="ChEBI" id="CHEBI:15377"/>
        <dbReference type="ChEBI" id="CHEBI:15378"/>
        <dbReference type="ChEBI" id="CHEBI:30616"/>
        <dbReference type="ChEBI" id="CHEBI:43474"/>
        <dbReference type="ChEBI" id="CHEBI:456216"/>
        <dbReference type="EC" id="5.6.2.4"/>
    </reaction>
</comment>
<evidence type="ECO:0000256" key="7">
    <source>
        <dbReference type="ARBA" id="ARBA00034808"/>
    </source>
</evidence>
<accession>A0A3S4YP34</accession>
<dbReference type="PANTHER" id="PTHR11070">
    <property type="entry name" value="UVRD / RECB / PCRA DNA HELICASE FAMILY MEMBER"/>
    <property type="match status" value="1"/>
</dbReference>
<evidence type="ECO:0000256" key="1">
    <source>
        <dbReference type="ARBA" id="ARBA00022741"/>
    </source>
</evidence>
<feature type="domain" description="UvrD-like helicase ATP-binding" evidence="11">
    <location>
        <begin position="288"/>
        <end position="592"/>
    </location>
</feature>
<sequence length="773" mass="83952">MAESMLIMTKQAHQVDGSVKQKAYTFLEKLAKDDAAPGLHIETIKSSVDKRVRTGRVDDKYRAVLFKLAGEHPAYVVYGIWMHDEAIEKARTAKFWMNPVNGIVEIVRAEAAAVPEADAVAEVPKADSGADRGVGAGAGADPHADHVGEAAPARDGVPAAASSPDVHPATADPLLKVSVAELEGLGIEPGLARRAVRATDDRAFGQLVESAPTWQSEALLALATGSSLDQVREELELDQAAAGSEANDADMIEALKRPASRMEFAPIDGVDELRRVIEEGDLGAWRVFLHPVQRTWVDKRTNGSFRLAGGAGTGKTVVVVHRARRLARTDPGCRIVLTTFTRNLADELKESLTRLDPGIQLAPGLGGDGVYVNGIDALASAVVRGAGARIATAVEKVLGAARTDVGGRLPRDLWRQVVQETSGLREQLGAAAKPQFLETEYELVVLPNRITTEAEYLRVRRPGRGVRLSRSARQAVWKAVERYREEEALQGCADFAEKAAIAAEYLNEVADHEGRPADHVLVDEGQDLKPTHWMLVRALVGEHADDIFIAEDGHQRIYGQKLVLSHYGIATRGRSRKLTLNYRTTAENLRWATAILAGVEYDDLEGDEDGTDGYRSARHGMDPVVRRCSGFIEELDATAETLMRWIKEASGTGRAEAFAVLVRDRNQRDRIVSGLNERGVPAKAVDRGPATGKEPVVMTMHRAKGTEFTRVILFDADLTGADSSASRSYDFSDQDKADARKRERSLLYVAASRARDELVVNAISGESSTEGRS</sequence>
<comment type="catalytic activity">
    <reaction evidence="6">
        <text>Couples ATP hydrolysis with the unwinding of duplex DNA by translocating in the 3'-5' direction.</text>
        <dbReference type="EC" id="5.6.2.4"/>
    </reaction>
</comment>
<gene>
    <name evidence="12" type="ORF">NCTC13652_01381</name>
</gene>
<organism evidence="12 13">
    <name type="scientific">Acidipropionibacterium jensenii</name>
    <dbReference type="NCBI Taxonomy" id="1749"/>
    <lineage>
        <taxon>Bacteria</taxon>
        <taxon>Bacillati</taxon>
        <taxon>Actinomycetota</taxon>
        <taxon>Actinomycetes</taxon>
        <taxon>Propionibacteriales</taxon>
        <taxon>Propionibacteriaceae</taxon>
        <taxon>Acidipropionibacterium</taxon>
    </lineage>
</organism>
<dbReference type="EC" id="5.6.2.4" evidence="7"/>
<dbReference type="InterPro" id="IPR027417">
    <property type="entry name" value="P-loop_NTPase"/>
</dbReference>
<keyword evidence="13" id="KW-1185">Reference proteome</keyword>
<feature type="binding site" evidence="9">
    <location>
        <begin position="309"/>
        <end position="316"/>
    </location>
    <ligand>
        <name>ATP</name>
        <dbReference type="ChEBI" id="CHEBI:30616"/>
    </ligand>
</feature>
<dbReference type="AlphaFoldDB" id="A0A3S4YP34"/>
<feature type="compositionally biased region" description="Low complexity" evidence="10">
    <location>
        <begin position="150"/>
        <end position="161"/>
    </location>
</feature>
<dbReference type="PANTHER" id="PTHR11070:SF45">
    <property type="entry name" value="DNA 3'-5' HELICASE"/>
    <property type="match status" value="1"/>
</dbReference>
<evidence type="ECO:0000256" key="3">
    <source>
        <dbReference type="ARBA" id="ARBA00022806"/>
    </source>
</evidence>
<keyword evidence="3 9" id="KW-0347">Helicase</keyword>
<dbReference type="EMBL" id="LR134473">
    <property type="protein sequence ID" value="VEI03182.1"/>
    <property type="molecule type" value="Genomic_DNA"/>
</dbReference>
<name>A0A3S4YP34_9ACTN</name>
<dbReference type="PROSITE" id="PS51198">
    <property type="entry name" value="UVRD_HELICASE_ATP_BIND"/>
    <property type="match status" value="1"/>
</dbReference>
<dbReference type="GO" id="GO:0005524">
    <property type="term" value="F:ATP binding"/>
    <property type="evidence" value="ECO:0007669"/>
    <property type="project" value="UniProtKB-UniRule"/>
</dbReference>
<feature type="region of interest" description="Disordered" evidence="10">
    <location>
        <begin position="123"/>
        <end position="168"/>
    </location>
</feature>
<evidence type="ECO:0000256" key="9">
    <source>
        <dbReference type="PROSITE-ProRule" id="PRU00560"/>
    </source>
</evidence>
<keyword evidence="4 9" id="KW-0067">ATP-binding</keyword>
<evidence type="ECO:0000313" key="13">
    <source>
        <dbReference type="Proteomes" id="UP000277858"/>
    </source>
</evidence>
<dbReference type="STRING" id="1122997.GCA_000425285_02651"/>
<dbReference type="GO" id="GO:0000725">
    <property type="term" value="P:recombinational repair"/>
    <property type="evidence" value="ECO:0007669"/>
    <property type="project" value="TreeGrafter"/>
</dbReference>
<keyword evidence="5" id="KW-0413">Isomerase</keyword>
<dbReference type="RefSeq" id="WP_197720503.1">
    <property type="nucleotide sequence ID" value="NZ_LR134473.1"/>
</dbReference>
<protein>
    <recommendedName>
        <fullName evidence="7">DNA 3'-5' helicase</fullName>
        <ecNumber evidence="7">5.6.2.4</ecNumber>
    </recommendedName>
</protein>
<dbReference type="InterPro" id="IPR014017">
    <property type="entry name" value="DNA_helicase_UvrD-like_C"/>
</dbReference>
<evidence type="ECO:0000256" key="6">
    <source>
        <dbReference type="ARBA" id="ARBA00034617"/>
    </source>
</evidence>
<dbReference type="Gene3D" id="3.40.50.300">
    <property type="entry name" value="P-loop containing nucleotide triphosphate hydrolases"/>
    <property type="match status" value="2"/>
</dbReference>
<dbReference type="Pfam" id="PF00580">
    <property type="entry name" value="UvrD-helicase"/>
    <property type="match status" value="1"/>
</dbReference>